<proteinExistence type="predicted"/>
<accession>A0ABS6E502</accession>
<name>A0ABS6E502_9FIRM</name>
<gene>
    <name evidence="1" type="ORF">KQI42_06335</name>
</gene>
<protein>
    <submittedName>
        <fullName evidence="1">Uncharacterized protein</fullName>
    </submittedName>
</protein>
<dbReference type="EMBL" id="JAHLPM010000004">
    <property type="protein sequence ID" value="MBU5437616.1"/>
    <property type="molecule type" value="Genomic_DNA"/>
</dbReference>
<evidence type="ECO:0000313" key="2">
    <source>
        <dbReference type="Proteomes" id="UP000749471"/>
    </source>
</evidence>
<comment type="caution">
    <text evidence="1">The sequence shown here is derived from an EMBL/GenBank/DDBJ whole genome shotgun (WGS) entry which is preliminary data.</text>
</comment>
<reference evidence="1 2" key="1">
    <citation type="submission" date="2021-06" db="EMBL/GenBank/DDBJ databases">
        <authorList>
            <person name="Sun Q."/>
            <person name="Li D."/>
        </authorList>
    </citation>
    <scope>NUCLEOTIDE SEQUENCE [LARGE SCALE GENOMIC DNA]</scope>
    <source>
        <strain evidence="1 2">MSJ-40</strain>
    </source>
</reference>
<keyword evidence="2" id="KW-1185">Reference proteome</keyword>
<dbReference type="Proteomes" id="UP000749471">
    <property type="component" value="Unassembled WGS sequence"/>
</dbReference>
<organism evidence="1 2">
    <name type="scientific">Tissierella simiarum</name>
    <dbReference type="NCBI Taxonomy" id="2841534"/>
    <lineage>
        <taxon>Bacteria</taxon>
        <taxon>Bacillati</taxon>
        <taxon>Bacillota</taxon>
        <taxon>Tissierellia</taxon>
        <taxon>Tissierellales</taxon>
        <taxon>Tissierellaceae</taxon>
        <taxon>Tissierella</taxon>
    </lineage>
</organism>
<dbReference type="RefSeq" id="WP_216517903.1">
    <property type="nucleotide sequence ID" value="NZ_JAHLPM010000004.1"/>
</dbReference>
<evidence type="ECO:0000313" key="1">
    <source>
        <dbReference type="EMBL" id="MBU5437616.1"/>
    </source>
</evidence>
<sequence length="63" mass="7568">MDKVLELCLRSIIRNLNQEYHIAEIYKSQALELHNKVTFEEKCVFKVEERISNQVKKKLYEIA</sequence>